<dbReference type="InterPro" id="IPR021481">
    <property type="entry name" value="DUF3134"/>
</dbReference>
<dbReference type="Proteomes" id="UP001600165">
    <property type="component" value="Unassembled WGS sequence"/>
</dbReference>
<dbReference type="EMBL" id="JBHZOL010000021">
    <property type="protein sequence ID" value="MFE4105247.1"/>
    <property type="molecule type" value="Genomic_DNA"/>
</dbReference>
<comment type="caution">
    <text evidence="2">The sequence shown here is derived from an EMBL/GenBank/DDBJ whole genome shotgun (WGS) entry which is preliminary data.</text>
</comment>
<accession>A0ABW6IBV4</accession>
<sequence>MVYNPSLRQIPRDQPAAVIPLQQNASILDWLEKSGRLIARDPVEVVKSEADNEEITDLMGNDDSFEEDEDDDLDLDDD</sequence>
<dbReference type="RefSeq" id="WP_377961467.1">
    <property type="nucleotide sequence ID" value="NZ_JBHZOL010000021.1"/>
</dbReference>
<protein>
    <submittedName>
        <fullName evidence="2">DUF3134 domain-containing protein</fullName>
    </submittedName>
</protein>
<name>A0ABW6IBV4_9CYAN</name>
<gene>
    <name evidence="2" type="ORF">ACFVKH_03090</name>
</gene>
<evidence type="ECO:0000313" key="3">
    <source>
        <dbReference type="Proteomes" id="UP001600165"/>
    </source>
</evidence>
<dbReference type="Pfam" id="PF11332">
    <property type="entry name" value="DUF3134"/>
    <property type="match status" value="1"/>
</dbReference>
<evidence type="ECO:0000313" key="2">
    <source>
        <dbReference type="EMBL" id="MFE4105247.1"/>
    </source>
</evidence>
<feature type="region of interest" description="Disordered" evidence="1">
    <location>
        <begin position="48"/>
        <end position="78"/>
    </location>
</feature>
<proteinExistence type="predicted"/>
<organism evidence="2 3">
    <name type="scientific">Almyronema epifaneia S1</name>
    <dbReference type="NCBI Taxonomy" id="2991925"/>
    <lineage>
        <taxon>Bacteria</taxon>
        <taxon>Bacillati</taxon>
        <taxon>Cyanobacteriota</taxon>
        <taxon>Cyanophyceae</taxon>
        <taxon>Nodosilineales</taxon>
        <taxon>Nodosilineaceae</taxon>
        <taxon>Almyronema</taxon>
        <taxon>Almyronema epifaneia</taxon>
    </lineage>
</organism>
<evidence type="ECO:0000256" key="1">
    <source>
        <dbReference type="SAM" id="MobiDB-lite"/>
    </source>
</evidence>
<keyword evidence="3" id="KW-1185">Reference proteome</keyword>
<feature type="compositionally biased region" description="Acidic residues" evidence="1">
    <location>
        <begin position="63"/>
        <end position="78"/>
    </location>
</feature>
<reference evidence="2 3" key="1">
    <citation type="submission" date="2024-10" db="EMBL/GenBank/DDBJ databases">
        <authorList>
            <person name="Ratan Roy A."/>
            <person name="Morales Sandoval P.H."/>
            <person name="De Los Santos Villalobos S."/>
            <person name="Chakraborty S."/>
            <person name="Mukherjee J."/>
        </authorList>
    </citation>
    <scope>NUCLEOTIDE SEQUENCE [LARGE SCALE GENOMIC DNA]</scope>
    <source>
        <strain evidence="2 3">S1</strain>
    </source>
</reference>